<dbReference type="InterPro" id="IPR058690">
    <property type="entry name" value="BrxE"/>
</dbReference>
<dbReference type="RefSeq" id="WP_151706158.1">
    <property type="nucleotide sequence ID" value="NZ_BKZQ01000046.1"/>
</dbReference>
<dbReference type="Proteomes" id="UP000391919">
    <property type="component" value="Unassembled WGS sequence"/>
</dbReference>
<accession>A0A5J4JH23</accession>
<dbReference type="Pfam" id="PF26412">
    <property type="entry name" value="BrxE"/>
    <property type="match status" value="1"/>
</dbReference>
<protein>
    <submittedName>
        <fullName evidence="1">Uncharacterized protein</fullName>
    </submittedName>
</protein>
<gene>
    <name evidence="1" type="ORF">BpJC7_26960</name>
</gene>
<reference evidence="1 2" key="1">
    <citation type="submission" date="2019-09" db="EMBL/GenBank/DDBJ databases">
        <title>Draft genome sequence of Bacillus sp. JC-7.</title>
        <authorList>
            <person name="Tanaka N."/>
            <person name="Shiwa Y."/>
            <person name="Fujita N."/>
            <person name="Tanasupawat S."/>
        </authorList>
    </citation>
    <scope>NUCLEOTIDE SEQUENCE [LARGE SCALE GENOMIC DNA]</scope>
    <source>
        <strain evidence="1 2">JC-7</strain>
    </source>
</reference>
<dbReference type="EMBL" id="BKZQ01000046">
    <property type="protein sequence ID" value="GER71393.1"/>
    <property type="molecule type" value="Genomic_DNA"/>
</dbReference>
<keyword evidence="2" id="KW-1185">Reference proteome</keyword>
<organism evidence="1 2">
    <name type="scientific">Weizmannia acidilactici</name>
    <dbReference type="NCBI Taxonomy" id="2607726"/>
    <lineage>
        <taxon>Bacteria</taxon>
        <taxon>Bacillati</taxon>
        <taxon>Bacillota</taxon>
        <taxon>Bacilli</taxon>
        <taxon>Bacillales</taxon>
        <taxon>Bacillaceae</taxon>
        <taxon>Heyndrickxia</taxon>
    </lineage>
</organism>
<evidence type="ECO:0000313" key="1">
    <source>
        <dbReference type="EMBL" id="GER71393.1"/>
    </source>
</evidence>
<sequence>MKEIYNMILDNIKESDIQDKRVSKKNLAKIIYYRLIIARLGEEDNNFWWESRILSSVGRLNMMPFLPKTFFYQRFDMALKAVRQKEINTIPINKVISLFHFGHEFENKVFEPALKLIVKRKGWKEVLLELEKIENQSFNKHWARDFFDEYRLETFENVSGDSYELGSKTRYFYIHAEELEEVIHNLISVYDYASKGQITIPYYKRVAVD</sequence>
<name>A0A5J4JH23_9BACI</name>
<proteinExistence type="predicted"/>
<comment type="caution">
    <text evidence="1">The sequence shown here is derived from an EMBL/GenBank/DDBJ whole genome shotgun (WGS) entry which is preliminary data.</text>
</comment>
<dbReference type="NCBIfam" id="NF033447">
    <property type="entry name" value="BrxE_fam"/>
    <property type="match status" value="1"/>
</dbReference>
<evidence type="ECO:0000313" key="2">
    <source>
        <dbReference type="Proteomes" id="UP000391919"/>
    </source>
</evidence>
<dbReference type="AlphaFoldDB" id="A0A5J4JH23"/>
<dbReference type="NCBIfam" id="NF033448">
    <property type="entry name" value="BREX_6_BrxE"/>
    <property type="match status" value="1"/>
</dbReference>